<dbReference type="InterPro" id="IPR011991">
    <property type="entry name" value="ArsR-like_HTH"/>
</dbReference>
<dbReference type="NCBIfam" id="NF033788">
    <property type="entry name" value="HTH_metalloreg"/>
    <property type="match status" value="1"/>
</dbReference>
<dbReference type="Pfam" id="PF12840">
    <property type="entry name" value="HTH_20"/>
    <property type="match status" value="1"/>
</dbReference>
<dbReference type="SUPFAM" id="SSF46785">
    <property type="entry name" value="Winged helix' DNA-binding domain"/>
    <property type="match status" value="1"/>
</dbReference>
<dbReference type="InterPro" id="IPR036390">
    <property type="entry name" value="WH_DNA-bd_sf"/>
</dbReference>
<dbReference type="InterPro" id="IPR051011">
    <property type="entry name" value="Metal_resp_trans_reg"/>
</dbReference>
<dbReference type="CDD" id="cd00090">
    <property type="entry name" value="HTH_ARSR"/>
    <property type="match status" value="1"/>
</dbReference>
<evidence type="ECO:0000256" key="4">
    <source>
        <dbReference type="SAM" id="MobiDB-lite"/>
    </source>
</evidence>
<dbReference type="Proteomes" id="UP001206126">
    <property type="component" value="Unassembled WGS sequence"/>
</dbReference>
<proteinExistence type="predicted"/>
<dbReference type="EMBL" id="JANUHB010000004">
    <property type="protein sequence ID" value="MCS0809709.1"/>
    <property type="molecule type" value="Genomic_DNA"/>
</dbReference>
<feature type="domain" description="HTH arsR-type" evidence="5">
    <location>
        <begin position="4"/>
        <end position="105"/>
    </location>
</feature>
<evidence type="ECO:0000313" key="6">
    <source>
        <dbReference type="EMBL" id="MCS0809709.1"/>
    </source>
</evidence>
<dbReference type="InterPro" id="IPR001845">
    <property type="entry name" value="HTH_ArsR_DNA-bd_dom"/>
</dbReference>
<evidence type="ECO:0000256" key="1">
    <source>
        <dbReference type="ARBA" id="ARBA00023015"/>
    </source>
</evidence>
<dbReference type="PANTHER" id="PTHR43132">
    <property type="entry name" value="ARSENICAL RESISTANCE OPERON REPRESSOR ARSR-RELATED"/>
    <property type="match status" value="1"/>
</dbReference>
<keyword evidence="7" id="KW-1185">Reference proteome</keyword>
<gene>
    <name evidence="6" type="ORF">NX774_17445</name>
</gene>
<keyword evidence="2" id="KW-0238">DNA-binding</keyword>
<evidence type="ECO:0000259" key="5">
    <source>
        <dbReference type="PROSITE" id="PS50987"/>
    </source>
</evidence>
<dbReference type="RefSeq" id="WP_258823534.1">
    <property type="nucleotide sequence ID" value="NZ_JANUHB010000004.1"/>
</dbReference>
<reference evidence="6 7" key="1">
    <citation type="submission" date="2022-08" db="EMBL/GenBank/DDBJ databases">
        <title>Reclassification of Massilia species as members of the genera Telluria, Duganella, Pseudoduganella, Mokoshia gen. nov. and Zemynaea gen. nov. using orthogonal and non-orthogonal genome-based approaches.</title>
        <authorList>
            <person name="Bowman J.P."/>
        </authorList>
    </citation>
    <scope>NUCLEOTIDE SEQUENCE [LARGE SCALE GENOMIC DNA]</scope>
    <source>
        <strain evidence="6 7">JCM 31605</strain>
    </source>
</reference>
<feature type="region of interest" description="Disordered" evidence="4">
    <location>
        <begin position="102"/>
        <end position="127"/>
    </location>
</feature>
<dbReference type="SMART" id="SM00418">
    <property type="entry name" value="HTH_ARSR"/>
    <property type="match status" value="1"/>
</dbReference>
<evidence type="ECO:0000256" key="2">
    <source>
        <dbReference type="ARBA" id="ARBA00023125"/>
    </source>
</evidence>
<dbReference type="PRINTS" id="PR00778">
    <property type="entry name" value="HTHARSR"/>
</dbReference>
<accession>A0ABT2DEG5</accession>
<keyword evidence="1" id="KW-0805">Transcription regulation</keyword>
<comment type="caution">
    <text evidence="6">The sequence shown here is derived from an EMBL/GenBank/DDBJ whole genome shotgun (WGS) entry which is preliminary data.</text>
</comment>
<dbReference type="Gene3D" id="1.10.10.10">
    <property type="entry name" value="Winged helix-like DNA-binding domain superfamily/Winged helix DNA-binding domain"/>
    <property type="match status" value="1"/>
</dbReference>
<name>A0ABT2DEG5_9BURK</name>
<dbReference type="InterPro" id="IPR036388">
    <property type="entry name" value="WH-like_DNA-bd_sf"/>
</dbReference>
<keyword evidence="3" id="KW-0804">Transcription</keyword>
<protein>
    <submittedName>
        <fullName evidence="6">Metalloregulator ArsR/SmtB family transcription factor</fullName>
    </submittedName>
</protein>
<sequence length="127" mass="13942">MGQLSREALEHVADYFKALAEPTRLQILSMLQQEELSVGDLAERCGCTSANISRHLAVLSAHHLVARTARGTSAFYRIADPAVHALCDLVCGSIARRFDHASRASQSFIQPAEGRRPQSRSLKGEKQ</sequence>
<evidence type="ECO:0000256" key="3">
    <source>
        <dbReference type="ARBA" id="ARBA00023163"/>
    </source>
</evidence>
<organism evidence="6 7">
    <name type="scientific">Massilia agilis</name>
    <dbReference type="NCBI Taxonomy" id="1811226"/>
    <lineage>
        <taxon>Bacteria</taxon>
        <taxon>Pseudomonadati</taxon>
        <taxon>Pseudomonadota</taxon>
        <taxon>Betaproteobacteria</taxon>
        <taxon>Burkholderiales</taxon>
        <taxon>Oxalobacteraceae</taxon>
        <taxon>Telluria group</taxon>
        <taxon>Massilia</taxon>
    </lineage>
</organism>
<dbReference type="PANTHER" id="PTHR43132:SF9">
    <property type="entry name" value="ARSR FAMILY TRANSCRIPTIONAL REGULATORY PROTEIN"/>
    <property type="match status" value="1"/>
</dbReference>
<evidence type="ECO:0000313" key="7">
    <source>
        <dbReference type="Proteomes" id="UP001206126"/>
    </source>
</evidence>
<dbReference type="PROSITE" id="PS50987">
    <property type="entry name" value="HTH_ARSR_2"/>
    <property type="match status" value="1"/>
</dbReference>